<dbReference type="Proteomes" id="UP001295740">
    <property type="component" value="Unassembled WGS sequence"/>
</dbReference>
<evidence type="ECO:0000256" key="1">
    <source>
        <dbReference type="SAM" id="MobiDB-lite"/>
    </source>
</evidence>
<sequence length="385" mass="43069">MLRVENHMDEPREGNQHSLAREYEAIVSIGGDYEPPPGLENLISRAADTALDAIGDKTFSYEDGPALFDLAYYHKGWKYLKTSVLPVVESNIISTAFVLNFLKTLHQSMRRRQVPQEEAKSAYKKLAQLAIQNFDSAASAPSAPTTSVSAHSSMLWFISSLFELGLEEQLNLFLDAQWVGHIGGDEFKSLWIPLLQDLFHVIGKHGVLLSEPRWLVFYQSIITAYLFTCVGERPKETYSTKTVECLIRCKDCTALNEFLADPTRQVGCFPLAKARRQHLHSRIEAAGDHCTHETVRSTRPETLVVTKRSSGCEADVKSWEERRVQAEKQLDAFDQQKLRVVLADLYQDIMSMAILESEGIASGQTNSSSTRNPRPPLAPVSGNPA</sequence>
<protein>
    <submittedName>
        <fullName evidence="2">Uu.00g038950.m01.CDS01</fullName>
    </submittedName>
</protein>
<feature type="region of interest" description="Disordered" evidence="1">
    <location>
        <begin position="361"/>
        <end position="385"/>
    </location>
</feature>
<accession>A0AAI8VAK0</accession>
<feature type="compositionally biased region" description="Polar residues" evidence="1">
    <location>
        <begin position="362"/>
        <end position="372"/>
    </location>
</feature>
<evidence type="ECO:0000313" key="2">
    <source>
        <dbReference type="EMBL" id="CAJ2501042.1"/>
    </source>
</evidence>
<evidence type="ECO:0000313" key="3">
    <source>
        <dbReference type="Proteomes" id="UP001295740"/>
    </source>
</evidence>
<organism evidence="2 3">
    <name type="scientific">Anthostomella pinea</name>
    <dbReference type="NCBI Taxonomy" id="933095"/>
    <lineage>
        <taxon>Eukaryota</taxon>
        <taxon>Fungi</taxon>
        <taxon>Dikarya</taxon>
        <taxon>Ascomycota</taxon>
        <taxon>Pezizomycotina</taxon>
        <taxon>Sordariomycetes</taxon>
        <taxon>Xylariomycetidae</taxon>
        <taxon>Xylariales</taxon>
        <taxon>Xylariaceae</taxon>
        <taxon>Anthostomella</taxon>
    </lineage>
</organism>
<comment type="caution">
    <text evidence="2">The sequence shown here is derived from an EMBL/GenBank/DDBJ whole genome shotgun (WGS) entry which is preliminary data.</text>
</comment>
<reference evidence="2" key="1">
    <citation type="submission" date="2023-10" db="EMBL/GenBank/DDBJ databases">
        <authorList>
            <person name="Hackl T."/>
        </authorList>
    </citation>
    <scope>NUCLEOTIDE SEQUENCE</scope>
</reference>
<dbReference type="EMBL" id="CAUWAG010000003">
    <property type="protein sequence ID" value="CAJ2501042.1"/>
    <property type="molecule type" value="Genomic_DNA"/>
</dbReference>
<keyword evidence="3" id="KW-1185">Reference proteome</keyword>
<name>A0AAI8VAK0_9PEZI</name>
<proteinExistence type="predicted"/>
<gene>
    <name evidence="2" type="ORF">KHLLAP_LOCUS1510</name>
</gene>
<dbReference type="AlphaFoldDB" id="A0AAI8VAK0"/>